<dbReference type="EMBL" id="OC929102">
    <property type="protein sequence ID" value="CAD7658078.1"/>
    <property type="molecule type" value="Genomic_DNA"/>
</dbReference>
<evidence type="ECO:0000256" key="1">
    <source>
        <dbReference type="ARBA" id="ARBA00004123"/>
    </source>
</evidence>
<dbReference type="InterPro" id="IPR015943">
    <property type="entry name" value="WD40/YVTN_repeat-like_dom_sf"/>
</dbReference>
<dbReference type="InterPro" id="IPR019775">
    <property type="entry name" value="WD40_repeat_CS"/>
</dbReference>
<gene>
    <name evidence="9" type="ORF">ONB1V03_LOCUS14703</name>
</gene>
<dbReference type="Pfam" id="PF00400">
    <property type="entry name" value="WD40"/>
    <property type="match status" value="3"/>
</dbReference>
<keyword evidence="4" id="KW-0539">Nucleus</keyword>
<evidence type="ECO:0000256" key="6">
    <source>
        <dbReference type="PROSITE-ProRule" id="PRU00221"/>
    </source>
</evidence>
<feature type="repeat" description="WD" evidence="6">
    <location>
        <begin position="315"/>
        <end position="350"/>
    </location>
</feature>
<dbReference type="GO" id="GO:0042254">
    <property type="term" value="P:ribosome biogenesis"/>
    <property type="evidence" value="ECO:0007669"/>
    <property type="project" value="TreeGrafter"/>
</dbReference>
<feature type="region of interest" description="Disordered" evidence="7">
    <location>
        <begin position="1"/>
        <end position="43"/>
    </location>
</feature>
<accession>A0A7R9ME22</accession>
<evidence type="ECO:0000256" key="4">
    <source>
        <dbReference type="ARBA" id="ARBA00023242"/>
    </source>
</evidence>
<dbReference type="AlphaFoldDB" id="A0A7R9ME22"/>
<evidence type="ECO:0000313" key="10">
    <source>
        <dbReference type="Proteomes" id="UP000728032"/>
    </source>
</evidence>
<feature type="compositionally biased region" description="Acidic residues" evidence="7">
    <location>
        <begin position="1"/>
        <end position="31"/>
    </location>
</feature>
<dbReference type="PRINTS" id="PR00320">
    <property type="entry name" value="GPROTEINBRPT"/>
</dbReference>
<feature type="region of interest" description="Disordered" evidence="7">
    <location>
        <begin position="127"/>
        <end position="154"/>
    </location>
</feature>
<evidence type="ECO:0000256" key="7">
    <source>
        <dbReference type="SAM" id="MobiDB-lite"/>
    </source>
</evidence>
<dbReference type="PROSITE" id="PS00678">
    <property type="entry name" value="WD_REPEATS_1"/>
    <property type="match status" value="2"/>
</dbReference>
<evidence type="ECO:0000313" key="9">
    <source>
        <dbReference type="EMBL" id="CAD7658078.1"/>
    </source>
</evidence>
<proteinExistence type="predicted"/>
<feature type="repeat" description="WD" evidence="6">
    <location>
        <begin position="363"/>
        <end position="397"/>
    </location>
</feature>
<keyword evidence="2 6" id="KW-0853">WD repeat</keyword>
<keyword evidence="3" id="KW-0677">Repeat</keyword>
<dbReference type="Gene3D" id="2.130.10.10">
    <property type="entry name" value="YVTN repeat-like/Quinoprotein amine dehydrogenase"/>
    <property type="match status" value="1"/>
</dbReference>
<dbReference type="PANTHER" id="PTHR45903:SF1">
    <property type="entry name" value="GLUTAMATE-RICH WD REPEAT-CONTAINING PROTEIN 1"/>
    <property type="match status" value="1"/>
</dbReference>
<sequence>MSEELRDEELVSDDEESGSDSEIEDTEEMETEGNGAEEQPLVRRTYIPTVVDNNEELDFDESAYVLYRKAQTEYPCLSFDIVADRLGAGPERADNYPLSCTLVAGTQSGKADGNKVLVLRMSGLHQIKHKEEKEDNESDDSSDSEEEEPEPQLDCIPIEHRGCVNRIRSTSVNGKCLCGTWSESGTVFLWDFTQAVEAVNDSELVNQFIKNKTSVKPIFSFSGHRVEGYGLDWSSLKPGLLATGDCRKNIFIWKPTESNAWAVDQKALIGHKESVEDLQWSPSEENVLASCSVDQSIRIWDIRAKQSSSCMLSVESAHDSDINVISWNKTEKTFIASGGDDGVIKIWDLRQFKSKAPKPIAAFKHHISHITSVEWHPTDGTVFAASGDDNQLTLWDLAVEKDNINDCDESEVNELPPQLLFIHQGQTEIKELHWHKQIPGLIISTASNGIDLFRTISV</sequence>
<dbReference type="PROSITE" id="PS50294">
    <property type="entry name" value="WD_REPEATS_REGION"/>
    <property type="match status" value="3"/>
</dbReference>
<dbReference type="OrthoDB" id="2161379at2759"/>
<keyword evidence="10" id="KW-1185">Reference proteome</keyword>
<organism evidence="9">
    <name type="scientific">Oppiella nova</name>
    <dbReference type="NCBI Taxonomy" id="334625"/>
    <lineage>
        <taxon>Eukaryota</taxon>
        <taxon>Metazoa</taxon>
        <taxon>Ecdysozoa</taxon>
        <taxon>Arthropoda</taxon>
        <taxon>Chelicerata</taxon>
        <taxon>Arachnida</taxon>
        <taxon>Acari</taxon>
        <taxon>Acariformes</taxon>
        <taxon>Sarcoptiformes</taxon>
        <taxon>Oribatida</taxon>
        <taxon>Brachypylina</taxon>
        <taxon>Oppioidea</taxon>
        <taxon>Oppiidae</taxon>
        <taxon>Oppiella</taxon>
    </lineage>
</organism>
<dbReference type="Pfam" id="PF12265">
    <property type="entry name" value="CAF1C_H4-bd"/>
    <property type="match status" value="1"/>
</dbReference>
<dbReference type="InterPro" id="IPR022052">
    <property type="entry name" value="Histone-bd_RBBP4-like_N"/>
</dbReference>
<name>A0A7R9ME22_9ACAR</name>
<dbReference type="PROSITE" id="PS50082">
    <property type="entry name" value="WD_REPEATS_2"/>
    <property type="match status" value="3"/>
</dbReference>
<feature type="repeat" description="WD" evidence="6">
    <location>
        <begin position="268"/>
        <end position="310"/>
    </location>
</feature>
<evidence type="ECO:0000256" key="5">
    <source>
        <dbReference type="ARBA" id="ARBA00040876"/>
    </source>
</evidence>
<evidence type="ECO:0000256" key="2">
    <source>
        <dbReference type="ARBA" id="ARBA00022574"/>
    </source>
</evidence>
<dbReference type="SMART" id="SM00320">
    <property type="entry name" value="WD40"/>
    <property type="match status" value="5"/>
</dbReference>
<dbReference type="SUPFAM" id="SSF50978">
    <property type="entry name" value="WD40 repeat-like"/>
    <property type="match status" value="1"/>
</dbReference>
<dbReference type="Proteomes" id="UP000728032">
    <property type="component" value="Unassembled WGS sequence"/>
</dbReference>
<protein>
    <recommendedName>
        <fullName evidence="5">Glutamate-rich WD repeat-containing protein 1</fullName>
    </recommendedName>
</protein>
<dbReference type="EMBL" id="CAJPVJ010014277">
    <property type="protein sequence ID" value="CAG2175264.1"/>
    <property type="molecule type" value="Genomic_DNA"/>
</dbReference>
<dbReference type="GO" id="GO:0005730">
    <property type="term" value="C:nucleolus"/>
    <property type="evidence" value="ECO:0007669"/>
    <property type="project" value="TreeGrafter"/>
</dbReference>
<feature type="domain" description="Histone-binding protein RBBP4-like N-terminal" evidence="8">
    <location>
        <begin position="55"/>
        <end position="125"/>
    </location>
</feature>
<evidence type="ECO:0000256" key="3">
    <source>
        <dbReference type="ARBA" id="ARBA00022737"/>
    </source>
</evidence>
<dbReference type="InterPro" id="IPR020472">
    <property type="entry name" value="WD40_PAC1"/>
</dbReference>
<dbReference type="InterPro" id="IPR036322">
    <property type="entry name" value="WD40_repeat_dom_sf"/>
</dbReference>
<feature type="compositionally biased region" description="Acidic residues" evidence="7">
    <location>
        <begin position="134"/>
        <end position="151"/>
    </location>
</feature>
<dbReference type="InterPro" id="IPR051972">
    <property type="entry name" value="Glutamate-rich_WD_repeat"/>
</dbReference>
<comment type="subcellular location">
    <subcellularLocation>
        <location evidence="1">Nucleus</location>
    </subcellularLocation>
</comment>
<reference evidence="9" key="1">
    <citation type="submission" date="2020-11" db="EMBL/GenBank/DDBJ databases">
        <authorList>
            <person name="Tran Van P."/>
        </authorList>
    </citation>
    <scope>NUCLEOTIDE SEQUENCE</scope>
</reference>
<evidence type="ECO:0000259" key="8">
    <source>
        <dbReference type="Pfam" id="PF12265"/>
    </source>
</evidence>
<dbReference type="InterPro" id="IPR001680">
    <property type="entry name" value="WD40_rpt"/>
</dbReference>
<dbReference type="PANTHER" id="PTHR45903">
    <property type="entry name" value="GLUTAMATE-RICH WD REPEAT-CONTAINING PROTEIN 1"/>
    <property type="match status" value="1"/>
</dbReference>